<feature type="coiled-coil region" evidence="1">
    <location>
        <begin position="537"/>
        <end position="571"/>
    </location>
</feature>
<proteinExistence type="predicted"/>
<dbReference type="RefSeq" id="XP_005830143.1">
    <property type="nucleotide sequence ID" value="XM_005830086.1"/>
</dbReference>
<evidence type="ECO:0000313" key="4">
    <source>
        <dbReference type="EnsemblProtists" id="EKX43163"/>
    </source>
</evidence>
<feature type="region of interest" description="Disordered" evidence="2">
    <location>
        <begin position="31"/>
        <end position="61"/>
    </location>
</feature>
<sequence>MIGPTKHIGMYMDSKRASRIEAGRAKLEKFRSRKKASHVSEAGRDESANVVEGNPAQSAAHDEQMNLVGKVKSLSHIREIVCEETVRNSISIRNELKYLRESFKKTECSGEGYLEERVTIAMKIAQAVSEIYEAQSKACDEKDSSSYKEDSQSIKARIQDNVVDLCSQLICIDEKSKPCISAIMKNLSSDTFHVRCDINQIHQGHANTEGINDETENEIVCSKQLHTKHEDITRPHQAEDMAVNVLHNENSGNEPQHSFSRTSQTLNLEQEILSTKLIEIEHLKDELQKAKQTIEENNFKKTMLEDQETELRRQARDREAEAAELRARVVYLESELEAREQRGAAGAQTRLSKGLRELRELQRGELGKVEELCRAMEGSIEEAEREVREVQERYAEGMEAATARRAALEEEVLRTRESQAEEAGRLGRELAEAEAAASRAREALEGMQRELAEAQGQLAASEGERTRLASEQEARAEQEEELRRQARDREAEAAELRARVVYLESELEAREQRGAAGAQTRLSEGLRELRELQRGELGKVEELCRAMEGSIEEAEREVREVQERYAEGMKAGMVSFNVSGLDDEVTGEPGRGGRETREGAGGGTGPAGSIRGRADKAGQRAGGSGRAGGGAATAGEGQRGRSSGAEGAGRVSGVRA</sequence>
<feature type="compositionally biased region" description="Low complexity" evidence="2">
    <location>
        <begin position="633"/>
        <end position="656"/>
    </location>
</feature>
<evidence type="ECO:0000256" key="1">
    <source>
        <dbReference type="SAM" id="Coils"/>
    </source>
</evidence>
<dbReference type="EMBL" id="JH993012">
    <property type="protein sequence ID" value="EKX43163.1"/>
    <property type="molecule type" value="Genomic_DNA"/>
</dbReference>
<dbReference type="AlphaFoldDB" id="L1J3R1"/>
<reference evidence="4" key="3">
    <citation type="submission" date="2015-06" db="UniProtKB">
        <authorList>
            <consortium name="EnsemblProtists"/>
        </authorList>
    </citation>
    <scope>IDENTIFICATION</scope>
</reference>
<dbReference type="HOGENOM" id="CLU_418255_0_0_1"/>
<reference evidence="5" key="2">
    <citation type="submission" date="2012-11" db="EMBL/GenBank/DDBJ databases">
        <authorList>
            <person name="Kuo A."/>
            <person name="Curtis B.A."/>
            <person name="Tanifuji G."/>
            <person name="Burki F."/>
            <person name="Gruber A."/>
            <person name="Irimia M."/>
            <person name="Maruyama S."/>
            <person name="Arias M.C."/>
            <person name="Ball S.G."/>
            <person name="Gile G.H."/>
            <person name="Hirakawa Y."/>
            <person name="Hopkins J.F."/>
            <person name="Rensing S.A."/>
            <person name="Schmutz J."/>
            <person name="Symeonidi A."/>
            <person name="Elias M."/>
            <person name="Eveleigh R.J."/>
            <person name="Herman E.K."/>
            <person name="Klute M.J."/>
            <person name="Nakayama T."/>
            <person name="Obornik M."/>
            <person name="Reyes-Prieto A."/>
            <person name="Armbrust E.V."/>
            <person name="Aves S.J."/>
            <person name="Beiko R.G."/>
            <person name="Coutinho P."/>
            <person name="Dacks J.B."/>
            <person name="Durnford D.G."/>
            <person name="Fast N.M."/>
            <person name="Green B.R."/>
            <person name="Grisdale C."/>
            <person name="Hempe F."/>
            <person name="Henrissat B."/>
            <person name="Hoppner M.P."/>
            <person name="Ishida K.-I."/>
            <person name="Kim E."/>
            <person name="Koreny L."/>
            <person name="Kroth P.G."/>
            <person name="Liu Y."/>
            <person name="Malik S.-B."/>
            <person name="Maier U.G."/>
            <person name="McRose D."/>
            <person name="Mock T."/>
            <person name="Neilson J.A."/>
            <person name="Onodera N.T."/>
            <person name="Poole A.M."/>
            <person name="Pritham E.J."/>
            <person name="Richards T.A."/>
            <person name="Rocap G."/>
            <person name="Roy S.W."/>
            <person name="Sarai C."/>
            <person name="Schaack S."/>
            <person name="Shirato S."/>
            <person name="Slamovits C.H."/>
            <person name="Spencer D.F."/>
            <person name="Suzuki S."/>
            <person name="Worden A.Z."/>
            <person name="Zauner S."/>
            <person name="Barry K."/>
            <person name="Bell C."/>
            <person name="Bharti A.K."/>
            <person name="Crow J.A."/>
            <person name="Grimwood J."/>
            <person name="Kramer R."/>
            <person name="Lindquist E."/>
            <person name="Lucas S."/>
            <person name="Salamov A."/>
            <person name="McFadden G.I."/>
            <person name="Lane C.E."/>
            <person name="Keeling P.J."/>
            <person name="Gray M.W."/>
            <person name="Grigoriev I.V."/>
            <person name="Archibald J.M."/>
        </authorList>
    </citation>
    <scope>NUCLEOTIDE SEQUENCE</scope>
    <source>
        <strain evidence="5">CCMP2712</strain>
    </source>
</reference>
<feature type="region of interest" description="Disordered" evidence="2">
    <location>
        <begin position="452"/>
        <end position="487"/>
    </location>
</feature>
<dbReference type="GeneID" id="17299785"/>
<dbReference type="EnsemblProtists" id="EKX43163">
    <property type="protein sequence ID" value="EKX43163"/>
    <property type="gene ID" value="GUITHDRAFT_110890"/>
</dbReference>
<name>L1J3R1_GUITC</name>
<dbReference type="KEGG" id="gtt:GUITHDRAFT_110890"/>
<keyword evidence="5" id="KW-1185">Reference proteome</keyword>
<accession>L1J3R1</accession>
<keyword evidence="1" id="KW-0175">Coiled coil</keyword>
<dbReference type="PaxDb" id="55529-EKX43163"/>
<feature type="region of interest" description="Disordered" evidence="2">
    <location>
        <begin position="577"/>
        <end position="656"/>
    </location>
</feature>
<gene>
    <name evidence="3" type="ORF">GUITHDRAFT_110890</name>
</gene>
<feature type="compositionally biased region" description="Gly residues" evidence="2">
    <location>
        <begin position="620"/>
        <end position="632"/>
    </location>
</feature>
<dbReference type="Proteomes" id="UP000011087">
    <property type="component" value="Unassembled WGS sequence"/>
</dbReference>
<evidence type="ECO:0000256" key="2">
    <source>
        <dbReference type="SAM" id="MobiDB-lite"/>
    </source>
</evidence>
<feature type="coiled-coil region" evidence="1">
    <location>
        <begin position="273"/>
        <end position="342"/>
    </location>
</feature>
<organism evidence="3">
    <name type="scientific">Guillardia theta (strain CCMP2712)</name>
    <name type="common">Cryptophyte</name>
    <dbReference type="NCBI Taxonomy" id="905079"/>
    <lineage>
        <taxon>Eukaryota</taxon>
        <taxon>Cryptophyceae</taxon>
        <taxon>Pyrenomonadales</taxon>
        <taxon>Geminigeraceae</taxon>
        <taxon>Guillardia</taxon>
    </lineage>
</organism>
<protein>
    <submittedName>
        <fullName evidence="3 4">Uncharacterized protein</fullName>
    </submittedName>
</protein>
<evidence type="ECO:0000313" key="3">
    <source>
        <dbReference type="EMBL" id="EKX43163.1"/>
    </source>
</evidence>
<reference evidence="3 5" key="1">
    <citation type="journal article" date="2012" name="Nature">
        <title>Algal genomes reveal evolutionary mosaicism and the fate of nucleomorphs.</title>
        <authorList>
            <consortium name="DOE Joint Genome Institute"/>
            <person name="Curtis B.A."/>
            <person name="Tanifuji G."/>
            <person name="Burki F."/>
            <person name="Gruber A."/>
            <person name="Irimia M."/>
            <person name="Maruyama S."/>
            <person name="Arias M.C."/>
            <person name="Ball S.G."/>
            <person name="Gile G.H."/>
            <person name="Hirakawa Y."/>
            <person name="Hopkins J.F."/>
            <person name="Kuo A."/>
            <person name="Rensing S.A."/>
            <person name="Schmutz J."/>
            <person name="Symeonidi A."/>
            <person name="Elias M."/>
            <person name="Eveleigh R.J."/>
            <person name="Herman E.K."/>
            <person name="Klute M.J."/>
            <person name="Nakayama T."/>
            <person name="Obornik M."/>
            <person name="Reyes-Prieto A."/>
            <person name="Armbrust E.V."/>
            <person name="Aves S.J."/>
            <person name="Beiko R.G."/>
            <person name="Coutinho P."/>
            <person name="Dacks J.B."/>
            <person name="Durnford D.G."/>
            <person name="Fast N.M."/>
            <person name="Green B.R."/>
            <person name="Grisdale C.J."/>
            <person name="Hempel F."/>
            <person name="Henrissat B."/>
            <person name="Hoppner M.P."/>
            <person name="Ishida K."/>
            <person name="Kim E."/>
            <person name="Koreny L."/>
            <person name="Kroth P.G."/>
            <person name="Liu Y."/>
            <person name="Malik S.B."/>
            <person name="Maier U.G."/>
            <person name="McRose D."/>
            <person name="Mock T."/>
            <person name="Neilson J.A."/>
            <person name="Onodera N.T."/>
            <person name="Poole A.M."/>
            <person name="Pritham E.J."/>
            <person name="Richards T.A."/>
            <person name="Rocap G."/>
            <person name="Roy S.W."/>
            <person name="Sarai C."/>
            <person name="Schaack S."/>
            <person name="Shirato S."/>
            <person name="Slamovits C.H."/>
            <person name="Spencer D.F."/>
            <person name="Suzuki S."/>
            <person name="Worden A.Z."/>
            <person name="Zauner S."/>
            <person name="Barry K."/>
            <person name="Bell C."/>
            <person name="Bharti A.K."/>
            <person name="Crow J.A."/>
            <person name="Grimwood J."/>
            <person name="Kramer R."/>
            <person name="Lindquist E."/>
            <person name="Lucas S."/>
            <person name="Salamov A."/>
            <person name="McFadden G.I."/>
            <person name="Lane C.E."/>
            <person name="Keeling P.J."/>
            <person name="Gray M.W."/>
            <person name="Grigoriev I.V."/>
            <person name="Archibald J.M."/>
        </authorList>
    </citation>
    <scope>NUCLEOTIDE SEQUENCE</scope>
    <source>
        <strain evidence="3 5">CCMP2712</strain>
    </source>
</reference>
<feature type="compositionally biased region" description="Basic and acidic residues" evidence="2">
    <location>
        <begin position="462"/>
        <end position="487"/>
    </location>
</feature>
<evidence type="ECO:0000313" key="5">
    <source>
        <dbReference type="Proteomes" id="UP000011087"/>
    </source>
</evidence>